<name>A0A0C3E4A7_9AGAM</name>
<proteinExistence type="predicted"/>
<evidence type="ECO:0000313" key="1">
    <source>
        <dbReference type="EMBL" id="KIM67610.1"/>
    </source>
</evidence>
<organism evidence="1 2">
    <name type="scientific">Scleroderma citrinum Foug A</name>
    <dbReference type="NCBI Taxonomy" id="1036808"/>
    <lineage>
        <taxon>Eukaryota</taxon>
        <taxon>Fungi</taxon>
        <taxon>Dikarya</taxon>
        <taxon>Basidiomycota</taxon>
        <taxon>Agaricomycotina</taxon>
        <taxon>Agaricomycetes</taxon>
        <taxon>Agaricomycetidae</taxon>
        <taxon>Boletales</taxon>
        <taxon>Sclerodermatineae</taxon>
        <taxon>Sclerodermataceae</taxon>
        <taxon>Scleroderma</taxon>
    </lineage>
</organism>
<keyword evidence="2" id="KW-1185">Reference proteome</keyword>
<protein>
    <submittedName>
        <fullName evidence="1">Uncharacterized protein</fullName>
    </submittedName>
</protein>
<dbReference type="AlphaFoldDB" id="A0A0C3E4A7"/>
<dbReference type="InParanoid" id="A0A0C3E4A7"/>
<dbReference type="Proteomes" id="UP000053989">
    <property type="component" value="Unassembled WGS sequence"/>
</dbReference>
<reference evidence="1 2" key="1">
    <citation type="submission" date="2014-04" db="EMBL/GenBank/DDBJ databases">
        <authorList>
            <consortium name="DOE Joint Genome Institute"/>
            <person name="Kuo A."/>
            <person name="Kohler A."/>
            <person name="Nagy L.G."/>
            <person name="Floudas D."/>
            <person name="Copeland A."/>
            <person name="Barry K.W."/>
            <person name="Cichocki N."/>
            <person name="Veneault-Fourrey C."/>
            <person name="LaButti K."/>
            <person name="Lindquist E.A."/>
            <person name="Lipzen A."/>
            <person name="Lundell T."/>
            <person name="Morin E."/>
            <person name="Murat C."/>
            <person name="Sun H."/>
            <person name="Tunlid A."/>
            <person name="Henrissat B."/>
            <person name="Grigoriev I.V."/>
            <person name="Hibbett D.S."/>
            <person name="Martin F."/>
            <person name="Nordberg H.P."/>
            <person name="Cantor M.N."/>
            <person name="Hua S.X."/>
        </authorList>
    </citation>
    <scope>NUCLEOTIDE SEQUENCE [LARGE SCALE GENOMIC DNA]</scope>
    <source>
        <strain evidence="1 2">Foug A</strain>
    </source>
</reference>
<dbReference type="HOGENOM" id="CLU_1497099_0_0_1"/>
<accession>A0A0C3E4A7</accession>
<dbReference type="OrthoDB" id="4218123at2759"/>
<dbReference type="EMBL" id="KN822012">
    <property type="protein sequence ID" value="KIM67610.1"/>
    <property type="molecule type" value="Genomic_DNA"/>
</dbReference>
<sequence length="180" mass="20280">MTSLPANTTTLSRSQISSCPKFYAKVHSSLYCRKTETFAFARSESALWFVTETYLLAKAPNSIPAWGPQVVCNVTLDWFLFYTYILFRRPQAHHFQHPCLCQILHCLQQYPSGPCFSADRYPSLPSLIGLDPQTAHNVLSHHRTLSGFLAPAHVLPAVVFPLRLVLWGTISVIPWSTSTE</sequence>
<evidence type="ECO:0000313" key="2">
    <source>
        <dbReference type="Proteomes" id="UP000053989"/>
    </source>
</evidence>
<gene>
    <name evidence="1" type="ORF">SCLCIDRAFT_1210259</name>
</gene>
<reference evidence="2" key="2">
    <citation type="submission" date="2015-01" db="EMBL/GenBank/DDBJ databases">
        <title>Evolutionary Origins and Diversification of the Mycorrhizal Mutualists.</title>
        <authorList>
            <consortium name="DOE Joint Genome Institute"/>
            <consortium name="Mycorrhizal Genomics Consortium"/>
            <person name="Kohler A."/>
            <person name="Kuo A."/>
            <person name="Nagy L.G."/>
            <person name="Floudas D."/>
            <person name="Copeland A."/>
            <person name="Barry K.W."/>
            <person name="Cichocki N."/>
            <person name="Veneault-Fourrey C."/>
            <person name="LaButti K."/>
            <person name="Lindquist E.A."/>
            <person name="Lipzen A."/>
            <person name="Lundell T."/>
            <person name="Morin E."/>
            <person name="Murat C."/>
            <person name="Riley R."/>
            <person name="Ohm R."/>
            <person name="Sun H."/>
            <person name="Tunlid A."/>
            <person name="Henrissat B."/>
            <person name="Grigoriev I.V."/>
            <person name="Hibbett D.S."/>
            <person name="Martin F."/>
        </authorList>
    </citation>
    <scope>NUCLEOTIDE SEQUENCE [LARGE SCALE GENOMIC DNA]</scope>
    <source>
        <strain evidence="2">Foug A</strain>
    </source>
</reference>